<protein>
    <submittedName>
        <fullName evidence="2">Uncharacterized protein</fullName>
    </submittedName>
</protein>
<feature type="region of interest" description="Disordered" evidence="1">
    <location>
        <begin position="109"/>
        <end position="149"/>
    </location>
</feature>
<proteinExistence type="predicted"/>
<dbReference type="AlphaFoldDB" id="A0A2Z7CB19"/>
<dbReference type="Proteomes" id="UP000250235">
    <property type="component" value="Unassembled WGS sequence"/>
</dbReference>
<accession>A0A2Z7CB19</accession>
<name>A0A2Z7CB19_9LAMI</name>
<gene>
    <name evidence="2" type="ORF">F511_43403</name>
</gene>
<feature type="compositionally biased region" description="Polar residues" evidence="1">
    <location>
        <begin position="133"/>
        <end position="149"/>
    </location>
</feature>
<keyword evidence="3" id="KW-1185">Reference proteome</keyword>
<feature type="compositionally biased region" description="Basic residues" evidence="1">
    <location>
        <begin position="116"/>
        <end position="129"/>
    </location>
</feature>
<evidence type="ECO:0000256" key="1">
    <source>
        <dbReference type="SAM" id="MobiDB-lite"/>
    </source>
</evidence>
<evidence type="ECO:0000313" key="3">
    <source>
        <dbReference type="Proteomes" id="UP000250235"/>
    </source>
</evidence>
<feature type="region of interest" description="Disordered" evidence="1">
    <location>
        <begin position="183"/>
        <end position="202"/>
    </location>
</feature>
<feature type="compositionally biased region" description="Polar residues" evidence="1">
    <location>
        <begin position="187"/>
        <end position="196"/>
    </location>
</feature>
<sequence length="228" mass="25402">MLTQKLKRNNCRICSTKPAIHERAEPTGFLNLLLLASKLVSMGRASLKESSATKNVKNKGWNRQEMTIEKDEILLKASPADLLKSIKVTSRSLSAAALFPFVKFSSSDQKAIARNTPKRHRSNLSKRRRSDTPTDNSSRQQNDQKLVTTLSPKQSICWSREITQNVDASTNPNDVTSQHYSICAPAGQQQPSQRKTTASRKEYVTPTPSYLLTALATDSSNHLLIVLH</sequence>
<dbReference type="EMBL" id="KQ997247">
    <property type="protein sequence ID" value="KZV44220.1"/>
    <property type="molecule type" value="Genomic_DNA"/>
</dbReference>
<evidence type="ECO:0000313" key="2">
    <source>
        <dbReference type="EMBL" id="KZV44220.1"/>
    </source>
</evidence>
<reference evidence="2 3" key="1">
    <citation type="journal article" date="2015" name="Proc. Natl. Acad. Sci. U.S.A.">
        <title>The resurrection genome of Boea hygrometrica: A blueprint for survival of dehydration.</title>
        <authorList>
            <person name="Xiao L."/>
            <person name="Yang G."/>
            <person name="Zhang L."/>
            <person name="Yang X."/>
            <person name="Zhao S."/>
            <person name="Ji Z."/>
            <person name="Zhou Q."/>
            <person name="Hu M."/>
            <person name="Wang Y."/>
            <person name="Chen M."/>
            <person name="Xu Y."/>
            <person name="Jin H."/>
            <person name="Xiao X."/>
            <person name="Hu G."/>
            <person name="Bao F."/>
            <person name="Hu Y."/>
            <person name="Wan P."/>
            <person name="Li L."/>
            <person name="Deng X."/>
            <person name="Kuang T."/>
            <person name="Xiang C."/>
            <person name="Zhu J.K."/>
            <person name="Oliver M.J."/>
            <person name="He Y."/>
        </authorList>
    </citation>
    <scope>NUCLEOTIDE SEQUENCE [LARGE SCALE GENOMIC DNA]</scope>
    <source>
        <strain evidence="3">cv. XS01</strain>
    </source>
</reference>
<organism evidence="2 3">
    <name type="scientific">Dorcoceras hygrometricum</name>
    <dbReference type="NCBI Taxonomy" id="472368"/>
    <lineage>
        <taxon>Eukaryota</taxon>
        <taxon>Viridiplantae</taxon>
        <taxon>Streptophyta</taxon>
        <taxon>Embryophyta</taxon>
        <taxon>Tracheophyta</taxon>
        <taxon>Spermatophyta</taxon>
        <taxon>Magnoliopsida</taxon>
        <taxon>eudicotyledons</taxon>
        <taxon>Gunneridae</taxon>
        <taxon>Pentapetalae</taxon>
        <taxon>asterids</taxon>
        <taxon>lamiids</taxon>
        <taxon>Lamiales</taxon>
        <taxon>Gesneriaceae</taxon>
        <taxon>Didymocarpoideae</taxon>
        <taxon>Trichosporeae</taxon>
        <taxon>Loxocarpinae</taxon>
        <taxon>Dorcoceras</taxon>
    </lineage>
</organism>